<name>A0A250X0Z7_9CHLO</name>
<feature type="compositionally biased region" description="Basic and acidic residues" evidence="1">
    <location>
        <begin position="472"/>
        <end position="486"/>
    </location>
</feature>
<evidence type="ECO:0000313" key="3">
    <source>
        <dbReference type="EMBL" id="GAX76774.1"/>
    </source>
</evidence>
<feature type="chain" id="PRO_5013032847" evidence="2">
    <location>
        <begin position="28"/>
        <end position="486"/>
    </location>
</feature>
<sequence>MPFGKRGLWGFSLLMSAMHCFTCLTEAASDTKIRCWAKDKWYNPSLVEYNELFISAIKYTKIKATASGKAIWDNSLYMCEGYQKMGLESLRCNAFDPWKGQYRECDLDKRVRGGKMDMKGLGDVKVWRWPGKGVYAIFGRKPHIRNKSSTCDDLIVYHQWLVQVKTEGSLINSFRQSTVHTSSHISTRLRPHSHTSITFTHASLTHDPWMLQEPVPLLPAADFQYPESAKYVMEKNWMPFIYKDTHGFEHLYVTYMVQPHTVFEILPSGVSVHRWTTHDPTVMEKFASHDVHGGPPLVYVPASMSSSGEPYYLGIMHHIERFSRGYIRLYRHFAFMVKPEPPFDILGVSDELPLLFNTSFKRTSFVAFVSGLDLNKDGMVYVSYGSADCEARILTLKVSEMEDLFTGDVAFRNIVVPYEAVTDTEIKGTKARDQDEQEEEEAELKAEEEAENQVDLNGVEDTEGSEEVEGSEGNKDAEAYSSVTKD</sequence>
<proteinExistence type="predicted"/>
<dbReference type="Proteomes" id="UP000232323">
    <property type="component" value="Unassembled WGS sequence"/>
</dbReference>
<evidence type="ECO:0000313" key="4">
    <source>
        <dbReference type="Proteomes" id="UP000232323"/>
    </source>
</evidence>
<dbReference type="SUPFAM" id="SSF75005">
    <property type="entry name" value="Arabinanase/levansucrase/invertase"/>
    <property type="match status" value="1"/>
</dbReference>
<dbReference type="OrthoDB" id="440755at2759"/>
<reference evidence="3 4" key="1">
    <citation type="submission" date="2017-08" db="EMBL/GenBank/DDBJ databases">
        <title>Acidophilic green algal genome provides insights into adaptation to an acidic environment.</title>
        <authorList>
            <person name="Hirooka S."/>
            <person name="Hirose Y."/>
            <person name="Kanesaki Y."/>
            <person name="Higuchi S."/>
            <person name="Fujiwara T."/>
            <person name="Onuma R."/>
            <person name="Era A."/>
            <person name="Ohbayashi R."/>
            <person name="Uzuka A."/>
            <person name="Nozaki H."/>
            <person name="Yoshikawa H."/>
            <person name="Miyagishima S.Y."/>
        </authorList>
    </citation>
    <scope>NUCLEOTIDE SEQUENCE [LARGE SCALE GENOMIC DNA]</scope>
    <source>
        <strain evidence="3 4">NIES-2499</strain>
    </source>
</reference>
<evidence type="ECO:0000256" key="2">
    <source>
        <dbReference type="SAM" id="SignalP"/>
    </source>
</evidence>
<dbReference type="Gene3D" id="2.115.10.20">
    <property type="entry name" value="Glycosyl hydrolase domain, family 43"/>
    <property type="match status" value="1"/>
</dbReference>
<gene>
    <name evidence="3" type="ORF">CEUSTIGMA_g4220.t1</name>
</gene>
<feature type="signal peptide" evidence="2">
    <location>
        <begin position="1"/>
        <end position="27"/>
    </location>
</feature>
<evidence type="ECO:0000256" key="1">
    <source>
        <dbReference type="SAM" id="MobiDB-lite"/>
    </source>
</evidence>
<feature type="region of interest" description="Disordered" evidence="1">
    <location>
        <begin position="426"/>
        <end position="486"/>
    </location>
</feature>
<dbReference type="InterPro" id="IPR023296">
    <property type="entry name" value="Glyco_hydro_beta-prop_sf"/>
</dbReference>
<accession>A0A250X0Z7</accession>
<organism evidence="3 4">
    <name type="scientific">Chlamydomonas eustigma</name>
    <dbReference type="NCBI Taxonomy" id="1157962"/>
    <lineage>
        <taxon>Eukaryota</taxon>
        <taxon>Viridiplantae</taxon>
        <taxon>Chlorophyta</taxon>
        <taxon>core chlorophytes</taxon>
        <taxon>Chlorophyceae</taxon>
        <taxon>CS clade</taxon>
        <taxon>Chlamydomonadales</taxon>
        <taxon>Chlamydomonadaceae</taxon>
        <taxon>Chlamydomonas</taxon>
    </lineage>
</organism>
<keyword evidence="4" id="KW-1185">Reference proteome</keyword>
<dbReference type="AlphaFoldDB" id="A0A250X0Z7"/>
<dbReference type="EMBL" id="BEGY01000019">
    <property type="protein sequence ID" value="GAX76774.1"/>
    <property type="molecule type" value="Genomic_DNA"/>
</dbReference>
<protein>
    <submittedName>
        <fullName evidence="3">Uncharacterized protein</fullName>
    </submittedName>
</protein>
<comment type="caution">
    <text evidence="3">The sequence shown here is derived from an EMBL/GenBank/DDBJ whole genome shotgun (WGS) entry which is preliminary data.</text>
</comment>
<feature type="compositionally biased region" description="Acidic residues" evidence="1">
    <location>
        <begin position="435"/>
        <end position="470"/>
    </location>
</feature>
<keyword evidence="2" id="KW-0732">Signal</keyword>